<reference evidence="10" key="2">
    <citation type="submission" date="2021-01" db="EMBL/GenBank/DDBJ databases">
        <authorList>
            <person name="Mieszkin S."/>
            <person name="Pouder E."/>
            <person name="Alain K."/>
        </authorList>
    </citation>
    <scope>NUCLEOTIDE SEQUENCE</scope>
    <source>
        <strain evidence="10">HW T2.11</strain>
    </source>
</reference>
<keyword evidence="6 7" id="KW-0804">Transcription</keyword>
<dbReference type="SUPFAM" id="SSF89447">
    <property type="entry name" value="AbrB/MazE/MraZ-like"/>
    <property type="match status" value="1"/>
</dbReference>
<dbReference type="InterPro" id="IPR020603">
    <property type="entry name" value="MraZ_dom"/>
</dbReference>
<dbReference type="PROSITE" id="PS51740">
    <property type="entry name" value="SPOVT_ABRB"/>
    <property type="match status" value="1"/>
</dbReference>
<feature type="domain" description="SpoVT-AbrB" evidence="9">
    <location>
        <begin position="7"/>
        <end position="59"/>
    </location>
</feature>
<dbReference type="InterPro" id="IPR035642">
    <property type="entry name" value="MraZ_N"/>
</dbReference>
<evidence type="ECO:0000256" key="2">
    <source>
        <dbReference type="ARBA" id="ARBA00022490"/>
    </source>
</evidence>
<dbReference type="Gene3D" id="3.40.1550.20">
    <property type="entry name" value="Transcriptional regulator MraZ domain"/>
    <property type="match status" value="1"/>
</dbReference>
<dbReference type="Proteomes" id="UP000708298">
    <property type="component" value="Unassembled WGS sequence"/>
</dbReference>
<evidence type="ECO:0000256" key="4">
    <source>
        <dbReference type="ARBA" id="ARBA00023015"/>
    </source>
</evidence>
<comment type="subcellular location">
    <subcellularLocation>
        <location evidence="7">Cytoplasm</location>
        <location evidence="7">Nucleoid</location>
    </subcellularLocation>
</comment>
<evidence type="ECO:0000259" key="9">
    <source>
        <dbReference type="PROSITE" id="PS51740"/>
    </source>
</evidence>
<keyword evidence="2 7" id="KW-0963">Cytoplasm</keyword>
<feature type="region of interest" description="Disordered" evidence="8">
    <location>
        <begin position="147"/>
        <end position="166"/>
    </location>
</feature>
<dbReference type="GO" id="GO:0005737">
    <property type="term" value="C:cytoplasm"/>
    <property type="evidence" value="ECO:0007669"/>
    <property type="project" value="UniProtKB-UniRule"/>
</dbReference>
<dbReference type="PANTHER" id="PTHR34701">
    <property type="entry name" value="TRANSCRIPTIONAL REGULATOR MRAZ"/>
    <property type="match status" value="1"/>
</dbReference>
<dbReference type="InterPro" id="IPR037914">
    <property type="entry name" value="SpoVT-AbrB_sf"/>
</dbReference>
<dbReference type="CDD" id="cd16321">
    <property type="entry name" value="MraZ_C"/>
    <property type="match status" value="1"/>
</dbReference>
<evidence type="ECO:0000256" key="5">
    <source>
        <dbReference type="ARBA" id="ARBA00023125"/>
    </source>
</evidence>
<comment type="similarity">
    <text evidence="7">Belongs to the MraZ family.</text>
</comment>
<reference evidence="10" key="1">
    <citation type="journal article" date="2021" name="Microorganisms">
        <title>Acidisoma silvae sp. nov. and Acidisomacellulosilytica sp. nov., Two Acidophilic Bacteria Isolated from Decaying Wood, Hydrolyzing Cellulose and Producing Poly-3-hydroxybutyrate.</title>
        <authorList>
            <person name="Mieszkin S."/>
            <person name="Pouder E."/>
            <person name="Uroz S."/>
            <person name="Simon-Colin C."/>
            <person name="Alain K."/>
        </authorList>
    </citation>
    <scope>NUCLEOTIDE SEQUENCE</scope>
    <source>
        <strain evidence="10">HW T2.11</strain>
    </source>
</reference>
<proteinExistence type="inferred from homology"/>
<dbReference type="RefSeq" id="WP_227320241.1">
    <property type="nucleotide sequence ID" value="NZ_JAESVB010000002.1"/>
</dbReference>
<keyword evidence="11" id="KW-1185">Reference proteome</keyword>
<dbReference type="NCBIfam" id="NF001477">
    <property type="entry name" value="PRK00326.2-4"/>
    <property type="match status" value="1"/>
</dbReference>
<protein>
    <recommendedName>
        <fullName evidence="1 7">Transcriptional regulator MraZ</fullName>
    </recommendedName>
</protein>
<comment type="subunit">
    <text evidence="7">Forms oligomers.</text>
</comment>
<dbReference type="EMBL" id="JAESVB010000002">
    <property type="protein sequence ID" value="MCB8874574.1"/>
    <property type="molecule type" value="Genomic_DNA"/>
</dbReference>
<keyword evidence="3" id="KW-0677">Repeat</keyword>
<keyword evidence="5 7" id="KW-0238">DNA-binding</keyword>
<name>A0A964DY55_9PROT</name>
<dbReference type="InterPro" id="IPR007159">
    <property type="entry name" value="SpoVT-AbrB_dom"/>
</dbReference>
<dbReference type="InterPro" id="IPR038619">
    <property type="entry name" value="MraZ_sf"/>
</dbReference>
<accession>A0A964DY55</accession>
<gene>
    <name evidence="7 10" type="primary">mraZ</name>
    <name evidence="10" type="ORF">ASILVAE211_05195</name>
</gene>
<dbReference type="HAMAP" id="MF_01008">
    <property type="entry name" value="MraZ"/>
    <property type="match status" value="1"/>
</dbReference>
<dbReference type="InterPro" id="IPR035644">
    <property type="entry name" value="MraZ_C"/>
</dbReference>
<organism evidence="10 11">
    <name type="scientific">Acidisoma silvae</name>
    <dbReference type="NCBI Taxonomy" id="2802396"/>
    <lineage>
        <taxon>Bacteria</taxon>
        <taxon>Pseudomonadati</taxon>
        <taxon>Pseudomonadota</taxon>
        <taxon>Alphaproteobacteria</taxon>
        <taxon>Acetobacterales</taxon>
        <taxon>Acidocellaceae</taxon>
        <taxon>Acidisoma</taxon>
    </lineage>
</organism>
<keyword evidence="4 7" id="KW-0805">Transcription regulation</keyword>
<dbReference type="GO" id="GO:0009295">
    <property type="term" value="C:nucleoid"/>
    <property type="evidence" value="ECO:0007669"/>
    <property type="project" value="UniProtKB-SubCell"/>
</dbReference>
<dbReference type="GO" id="GO:0003700">
    <property type="term" value="F:DNA-binding transcription factor activity"/>
    <property type="evidence" value="ECO:0007669"/>
    <property type="project" value="UniProtKB-UniRule"/>
</dbReference>
<sequence length="166" mass="17874">MTHFLGSHLNRLDAKGRVSVPAAFRTALRSFGTATEGSVCMILRPSHKYPCVEAWPQAVFDKLAQQLDRYELFSPEYDNLAAAIYADAYPIESDKEGRILLNEMLAGHAGISENVTFMGTGPIFQIWEPEAAKQRAAEARQIVNSSGLTLGGGPRPVPALASAGAA</sequence>
<dbReference type="Pfam" id="PF02381">
    <property type="entry name" value="MraZ"/>
    <property type="match status" value="2"/>
</dbReference>
<comment type="caution">
    <text evidence="10">The sequence shown here is derived from an EMBL/GenBank/DDBJ whole genome shotgun (WGS) entry which is preliminary data.</text>
</comment>
<dbReference type="GO" id="GO:0000976">
    <property type="term" value="F:transcription cis-regulatory region binding"/>
    <property type="evidence" value="ECO:0007669"/>
    <property type="project" value="TreeGrafter"/>
</dbReference>
<dbReference type="AlphaFoldDB" id="A0A964DY55"/>
<evidence type="ECO:0000256" key="1">
    <source>
        <dbReference type="ARBA" id="ARBA00013860"/>
    </source>
</evidence>
<dbReference type="GO" id="GO:2000143">
    <property type="term" value="P:negative regulation of DNA-templated transcription initiation"/>
    <property type="evidence" value="ECO:0007669"/>
    <property type="project" value="TreeGrafter"/>
</dbReference>
<evidence type="ECO:0000256" key="6">
    <source>
        <dbReference type="ARBA" id="ARBA00023163"/>
    </source>
</evidence>
<evidence type="ECO:0000313" key="11">
    <source>
        <dbReference type="Proteomes" id="UP000708298"/>
    </source>
</evidence>
<dbReference type="InterPro" id="IPR003444">
    <property type="entry name" value="MraZ"/>
</dbReference>
<dbReference type="CDD" id="cd16320">
    <property type="entry name" value="MraZ_N"/>
    <property type="match status" value="1"/>
</dbReference>
<dbReference type="PANTHER" id="PTHR34701:SF1">
    <property type="entry name" value="TRANSCRIPTIONAL REGULATOR MRAZ"/>
    <property type="match status" value="1"/>
</dbReference>
<evidence type="ECO:0000313" key="10">
    <source>
        <dbReference type="EMBL" id="MCB8874574.1"/>
    </source>
</evidence>
<evidence type="ECO:0000256" key="3">
    <source>
        <dbReference type="ARBA" id="ARBA00022737"/>
    </source>
</evidence>
<evidence type="ECO:0000256" key="8">
    <source>
        <dbReference type="SAM" id="MobiDB-lite"/>
    </source>
</evidence>
<evidence type="ECO:0000256" key="7">
    <source>
        <dbReference type="HAMAP-Rule" id="MF_01008"/>
    </source>
</evidence>